<evidence type="ECO:0000313" key="4">
    <source>
        <dbReference type="Proteomes" id="UP000663844"/>
    </source>
</evidence>
<dbReference type="EMBL" id="CAJNOG010000061">
    <property type="protein sequence ID" value="CAF0868908.1"/>
    <property type="molecule type" value="Genomic_DNA"/>
</dbReference>
<dbReference type="Gene3D" id="3.90.176.10">
    <property type="entry name" value="Toxin ADP-ribosyltransferase, Chain A, domain 1"/>
    <property type="match status" value="1"/>
</dbReference>
<evidence type="ECO:0000313" key="2">
    <source>
        <dbReference type="EMBL" id="CAF0868908.1"/>
    </source>
</evidence>
<dbReference type="SUPFAM" id="SSF56399">
    <property type="entry name" value="ADP-ribosylation"/>
    <property type="match status" value="1"/>
</dbReference>
<dbReference type="Proteomes" id="UP000663844">
    <property type="component" value="Unassembled WGS sequence"/>
</dbReference>
<proteinExistence type="predicted"/>
<dbReference type="GO" id="GO:0005576">
    <property type="term" value="C:extracellular region"/>
    <property type="evidence" value="ECO:0007669"/>
    <property type="project" value="InterPro"/>
</dbReference>
<comment type="caution">
    <text evidence="3">The sequence shown here is derived from an EMBL/GenBank/DDBJ whole genome shotgun (WGS) entry which is preliminary data.</text>
</comment>
<feature type="domain" description="ADP ribosyltransferase" evidence="1">
    <location>
        <begin position="255"/>
        <end position="427"/>
    </location>
</feature>
<evidence type="ECO:0000313" key="3">
    <source>
        <dbReference type="EMBL" id="CAF3868260.1"/>
    </source>
</evidence>
<sequence length="485" mass="56563">MYGAFKITYHPQKYISTPLAKCLSVLFLKTPCELITLRSLYSEYSLSSIFDRIMSDDDQIILNTNVDIRPLVLWYTDCENDNGLLNDKKSIEENISCKIKLYNATKDNLIEDINSLNQMEKVLLILGGKDAENILDSVHKLSSLHSIFIYCLKKTKYDYLKIKYPKVINIINHPSELADAIKKQQRQIEMQQVTLSLYDDKNLKTIRFLPTGTSTSFVWYQLLKNMICLEQEHNSRMDAKREMIKLCKRYSNNNEKQINDFESKYSQTRSIQWYTKDTFLYRFVNRVLRTENIADLFALRFYIADLSTDLKNCQQEQKKNKQIPSTVYRGQKATMEDIKQFQANRGRLISSNGYLSTTKNINMATIYTGLDENQLSIIFRIKITKTASRGNIFACISKYSQFPEEEELLFDIGAVFKLQSIKPYKNQTWLARLVLSSKEQEQADTYIKYKMKEFQHLSIQLRIGQILIEVGISPQRGLEESVLAQ</sequence>
<evidence type="ECO:0000259" key="1">
    <source>
        <dbReference type="Pfam" id="PF03496"/>
    </source>
</evidence>
<name>A0A819FHH4_9BILA</name>
<organism evidence="3 4">
    <name type="scientific">Adineta steineri</name>
    <dbReference type="NCBI Taxonomy" id="433720"/>
    <lineage>
        <taxon>Eukaryota</taxon>
        <taxon>Metazoa</taxon>
        <taxon>Spiralia</taxon>
        <taxon>Gnathifera</taxon>
        <taxon>Rotifera</taxon>
        <taxon>Eurotatoria</taxon>
        <taxon>Bdelloidea</taxon>
        <taxon>Adinetida</taxon>
        <taxon>Adinetidae</taxon>
        <taxon>Adineta</taxon>
    </lineage>
</organism>
<dbReference type="AlphaFoldDB" id="A0A819FHH4"/>
<reference evidence="3" key="1">
    <citation type="submission" date="2021-02" db="EMBL/GenBank/DDBJ databases">
        <authorList>
            <person name="Nowell W R."/>
        </authorList>
    </citation>
    <scope>NUCLEOTIDE SEQUENCE</scope>
</reference>
<gene>
    <name evidence="2" type="ORF">JYZ213_LOCUS8846</name>
    <name evidence="3" type="ORF">OXD698_LOCUS22211</name>
</gene>
<dbReference type="InterPro" id="IPR003540">
    <property type="entry name" value="ADP-ribosyltransferase"/>
</dbReference>
<protein>
    <recommendedName>
        <fullName evidence="1">ADP ribosyltransferase domain-containing protein</fullName>
    </recommendedName>
</protein>
<dbReference type="Proteomes" id="UP000663845">
    <property type="component" value="Unassembled WGS sequence"/>
</dbReference>
<dbReference type="EMBL" id="CAJOAZ010001879">
    <property type="protein sequence ID" value="CAF3868260.1"/>
    <property type="molecule type" value="Genomic_DNA"/>
</dbReference>
<dbReference type="Pfam" id="PF03496">
    <property type="entry name" value="ADPrib_exo_Tox"/>
    <property type="match status" value="1"/>
</dbReference>
<dbReference type="PROSITE" id="PS51996">
    <property type="entry name" value="TR_MART"/>
    <property type="match status" value="1"/>
</dbReference>
<accession>A0A819FHH4</accession>